<dbReference type="InterPro" id="IPR027805">
    <property type="entry name" value="Transposase_HTH_dom"/>
</dbReference>
<dbReference type="EMBL" id="HADZ01010396">
    <property type="protein sequence ID" value="SBP74337.1"/>
    <property type="molecule type" value="Transcribed_RNA"/>
</dbReference>
<dbReference type="InterPro" id="IPR001387">
    <property type="entry name" value="Cro/C1-type_HTH"/>
</dbReference>
<dbReference type="PANTHER" id="PTHR23080">
    <property type="entry name" value="THAP DOMAIN PROTEIN"/>
    <property type="match status" value="1"/>
</dbReference>
<name>A0A1A8C358_NOTKA</name>
<evidence type="ECO:0000256" key="1">
    <source>
        <dbReference type="SAM" id="Coils"/>
    </source>
</evidence>
<protein>
    <recommendedName>
        <fullName evidence="2">Transposase Helix-turn-helix domain-containing protein</fullName>
    </recommendedName>
</protein>
<dbReference type="CDD" id="cd00093">
    <property type="entry name" value="HTH_XRE"/>
    <property type="match status" value="1"/>
</dbReference>
<evidence type="ECO:0000259" key="2">
    <source>
        <dbReference type="Pfam" id="PF13613"/>
    </source>
</evidence>
<accession>A0A1A8C358</accession>
<evidence type="ECO:0000313" key="3">
    <source>
        <dbReference type="EMBL" id="SBP74337.1"/>
    </source>
</evidence>
<keyword evidence="1" id="KW-0175">Coiled coil</keyword>
<sequence length="188" mass="21845">MQHDYASAPDPAIVDLVLEENTSLRDENRLLRQQLERLTLKQRFGIHRFTASDKDIRFFTRFSSYDILMRFWGMLQNALPSMVSVRQAQRGAPMESTALTHTLQPIDEFFLFLNYLALGLKQRDLADRYGIHQSTVSRIISSWSNFLFTVLGSVRIWIPEEEIRRNLPADFRDYPDSGTVTYDAGHLT</sequence>
<dbReference type="PANTHER" id="PTHR23080:SF133">
    <property type="entry name" value="SI:CH211-262I1.5-RELATED"/>
    <property type="match status" value="1"/>
</dbReference>
<gene>
    <name evidence="3" type="primary">Nfu_g_1_011697</name>
</gene>
<dbReference type="SUPFAM" id="SSF109709">
    <property type="entry name" value="KorB DNA-binding domain-like"/>
    <property type="match status" value="1"/>
</dbReference>
<feature type="coiled-coil region" evidence="1">
    <location>
        <begin position="14"/>
        <end position="41"/>
    </location>
</feature>
<reference evidence="3" key="1">
    <citation type="submission" date="2016-05" db="EMBL/GenBank/DDBJ databases">
        <authorList>
            <person name="Lavstsen T."/>
            <person name="Jespersen J.S."/>
        </authorList>
    </citation>
    <scope>NUCLEOTIDE SEQUENCE</scope>
    <source>
        <tissue evidence="3">Brain</tissue>
    </source>
</reference>
<proteinExistence type="predicted"/>
<organism evidence="3">
    <name type="scientific">Nothobranchius kadleci</name>
    <name type="common">African annual killifish</name>
    <dbReference type="NCBI Taxonomy" id="1051664"/>
    <lineage>
        <taxon>Eukaryota</taxon>
        <taxon>Metazoa</taxon>
        <taxon>Chordata</taxon>
        <taxon>Craniata</taxon>
        <taxon>Vertebrata</taxon>
        <taxon>Euteleostomi</taxon>
        <taxon>Actinopterygii</taxon>
        <taxon>Neopterygii</taxon>
        <taxon>Teleostei</taxon>
        <taxon>Neoteleostei</taxon>
        <taxon>Acanthomorphata</taxon>
        <taxon>Ovalentaria</taxon>
        <taxon>Atherinomorphae</taxon>
        <taxon>Cyprinodontiformes</taxon>
        <taxon>Nothobranchiidae</taxon>
        <taxon>Nothobranchius</taxon>
    </lineage>
</organism>
<dbReference type="Pfam" id="PF13613">
    <property type="entry name" value="HTH_Tnp_4"/>
    <property type="match status" value="1"/>
</dbReference>
<reference evidence="3" key="2">
    <citation type="submission" date="2016-06" db="EMBL/GenBank/DDBJ databases">
        <title>The genome of a short-lived fish provides insights into sex chromosome evolution and the genetic control of aging.</title>
        <authorList>
            <person name="Reichwald K."/>
            <person name="Felder M."/>
            <person name="Petzold A."/>
            <person name="Koch P."/>
            <person name="Groth M."/>
            <person name="Platzer M."/>
        </authorList>
    </citation>
    <scope>NUCLEOTIDE SEQUENCE</scope>
    <source>
        <tissue evidence="3">Brain</tissue>
    </source>
</reference>
<dbReference type="AlphaFoldDB" id="A0A1A8C358"/>
<feature type="domain" description="Transposase Helix-turn-helix" evidence="2">
    <location>
        <begin position="102"/>
        <end position="151"/>
    </location>
</feature>